<dbReference type="AlphaFoldDB" id="A0A081BPQ6"/>
<dbReference type="Pfam" id="PF02597">
    <property type="entry name" value="ThiS"/>
    <property type="match status" value="1"/>
</dbReference>
<dbReference type="InterPro" id="IPR003749">
    <property type="entry name" value="ThiS/MoaD-like"/>
</dbReference>
<dbReference type="GO" id="GO:1990133">
    <property type="term" value="C:molybdopterin adenylyltransferase complex"/>
    <property type="evidence" value="ECO:0007669"/>
    <property type="project" value="TreeGrafter"/>
</dbReference>
<dbReference type="HOGENOM" id="CLU_114601_4_1_0"/>
<name>A0A081BPQ6_9BACT</name>
<dbReference type="InterPro" id="IPR010038">
    <property type="entry name" value="MoaD_arc-typ"/>
</dbReference>
<dbReference type="STRING" id="1499966.U14_03623"/>
<dbReference type="CDD" id="cd00754">
    <property type="entry name" value="Ubl_MoaD"/>
    <property type="match status" value="1"/>
</dbReference>
<evidence type="ECO:0000256" key="1">
    <source>
        <dbReference type="ARBA" id="ARBA00022741"/>
    </source>
</evidence>
<keyword evidence="1" id="KW-0547">Nucleotide-binding</keyword>
<dbReference type="InterPro" id="IPR012675">
    <property type="entry name" value="Beta-grasp_dom_sf"/>
</dbReference>
<sequence>MTITIRLFARFRDLAGAAVMAREINDGATVEDAIRLVEAEFPEFQGKLERMALVAVNEAYASRQTRLQANDVVAFFPPVSGG</sequence>
<evidence type="ECO:0000313" key="5">
    <source>
        <dbReference type="Proteomes" id="UP000030700"/>
    </source>
</evidence>
<dbReference type="InterPro" id="IPR016155">
    <property type="entry name" value="Mopterin_synth/thiamin_S_b"/>
</dbReference>
<dbReference type="EMBL" id="DF820458">
    <property type="protein sequence ID" value="GAK52372.1"/>
    <property type="molecule type" value="Genomic_DNA"/>
</dbReference>
<protein>
    <recommendedName>
        <fullName evidence="3">Molybdopterin synthase sulfur carrier subunit</fullName>
    </recommendedName>
</protein>
<dbReference type="GO" id="GO:0000166">
    <property type="term" value="F:nucleotide binding"/>
    <property type="evidence" value="ECO:0007669"/>
    <property type="project" value="UniProtKB-KW"/>
</dbReference>
<dbReference type="PANTHER" id="PTHR33359">
    <property type="entry name" value="MOLYBDOPTERIN SYNTHASE SULFUR CARRIER SUBUNIT"/>
    <property type="match status" value="1"/>
</dbReference>
<gene>
    <name evidence="4" type="ORF">U14_03623</name>
</gene>
<dbReference type="SUPFAM" id="SSF54285">
    <property type="entry name" value="MoaD/ThiS"/>
    <property type="match status" value="1"/>
</dbReference>
<dbReference type="NCBIfam" id="TIGR01687">
    <property type="entry name" value="moaD_arch"/>
    <property type="match status" value="1"/>
</dbReference>
<evidence type="ECO:0000313" key="4">
    <source>
        <dbReference type="EMBL" id="GAK52372.1"/>
    </source>
</evidence>
<proteinExistence type="inferred from homology"/>
<evidence type="ECO:0000256" key="3">
    <source>
        <dbReference type="ARBA" id="ARBA00024247"/>
    </source>
</evidence>
<comment type="similarity">
    <text evidence="2">Belongs to the MoaD family.</text>
</comment>
<dbReference type="GO" id="GO:0006777">
    <property type="term" value="P:Mo-molybdopterin cofactor biosynthetic process"/>
    <property type="evidence" value="ECO:0007669"/>
    <property type="project" value="InterPro"/>
</dbReference>
<accession>A0A081BPQ6</accession>
<dbReference type="InterPro" id="IPR044672">
    <property type="entry name" value="MOCS2A"/>
</dbReference>
<organism evidence="4">
    <name type="scientific">Candidatus Moduliflexus flocculans</name>
    <dbReference type="NCBI Taxonomy" id="1499966"/>
    <lineage>
        <taxon>Bacteria</taxon>
        <taxon>Candidatus Moduliflexota</taxon>
        <taxon>Candidatus Moduliflexia</taxon>
        <taxon>Candidatus Moduliflexales</taxon>
        <taxon>Candidatus Moduliflexaceae</taxon>
    </lineage>
</organism>
<keyword evidence="5" id="KW-1185">Reference proteome</keyword>
<dbReference type="UniPathway" id="UPA00344"/>
<evidence type="ECO:0000256" key="2">
    <source>
        <dbReference type="ARBA" id="ARBA00024200"/>
    </source>
</evidence>
<dbReference type="PANTHER" id="PTHR33359:SF1">
    <property type="entry name" value="MOLYBDOPTERIN SYNTHASE SULFUR CARRIER SUBUNIT"/>
    <property type="match status" value="1"/>
</dbReference>
<dbReference type="Gene3D" id="3.10.20.30">
    <property type="match status" value="1"/>
</dbReference>
<dbReference type="Proteomes" id="UP000030700">
    <property type="component" value="Unassembled WGS sequence"/>
</dbReference>
<reference evidence="4" key="1">
    <citation type="journal article" date="2015" name="PeerJ">
        <title>First genomic representation of candidate bacterial phylum KSB3 points to enhanced environmental sensing as a trigger of wastewater bulking.</title>
        <authorList>
            <person name="Sekiguchi Y."/>
            <person name="Ohashi A."/>
            <person name="Parks D.H."/>
            <person name="Yamauchi T."/>
            <person name="Tyson G.W."/>
            <person name="Hugenholtz P."/>
        </authorList>
    </citation>
    <scope>NUCLEOTIDE SEQUENCE [LARGE SCALE GENOMIC DNA]</scope>
</reference>